<accession>A0ABQ7M380</accession>
<proteinExistence type="predicted"/>
<comment type="caution">
    <text evidence="1">The sequence shown here is derived from an EMBL/GenBank/DDBJ whole genome shotgun (WGS) entry which is preliminary data.</text>
</comment>
<dbReference type="EMBL" id="JADBGQ010000006">
    <property type="protein sequence ID" value="KAG5393249.1"/>
    <property type="molecule type" value="Genomic_DNA"/>
</dbReference>
<reference evidence="1 2" key="1">
    <citation type="submission" date="2021-03" db="EMBL/GenBank/DDBJ databases">
        <authorList>
            <person name="King G.J."/>
            <person name="Bancroft I."/>
            <person name="Baten A."/>
            <person name="Bloomfield J."/>
            <person name="Borpatragohain P."/>
            <person name="He Z."/>
            <person name="Irish N."/>
            <person name="Irwin J."/>
            <person name="Liu K."/>
            <person name="Mauleon R.P."/>
            <person name="Moore J."/>
            <person name="Morris R."/>
            <person name="Ostergaard L."/>
            <person name="Wang B."/>
            <person name="Wells R."/>
        </authorList>
    </citation>
    <scope>NUCLEOTIDE SEQUENCE [LARGE SCALE GENOMIC DNA]</scope>
    <source>
        <strain evidence="1">R-o-18</strain>
        <tissue evidence="1">Leaf</tissue>
    </source>
</reference>
<evidence type="ECO:0008006" key="3">
    <source>
        <dbReference type="Google" id="ProtNLM"/>
    </source>
</evidence>
<evidence type="ECO:0000313" key="2">
    <source>
        <dbReference type="Proteomes" id="UP000823674"/>
    </source>
</evidence>
<keyword evidence="2" id="KW-1185">Reference proteome</keyword>
<sequence>MLGGGVASLRFSSVRIATVMSMHILPSVCPSIMLGVWFSDPHEIMSTLFFGVGGGELGDSGSVSLLLLFEEPLVFRLDFGVAGSSSSSSVSSLVFLFSF</sequence>
<name>A0ABQ7M380_BRACM</name>
<evidence type="ECO:0000313" key="1">
    <source>
        <dbReference type="EMBL" id="KAG5393249.1"/>
    </source>
</evidence>
<organism evidence="1 2">
    <name type="scientific">Brassica rapa subsp. trilocularis</name>
    <dbReference type="NCBI Taxonomy" id="1813537"/>
    <lineage>
        <taxon>Eukaryota</taxon>
        <taxon>Viridiplantae</taxon>
        <taxon>Streptophyta</taxon>
        <taxon>Embryophyta</taxon>
        <taxon>Tracheophyta</taxon>
        <taxon>Spermatophyta</taxon>
        <taxon>Magnoliopsida</taxon>
        <taxon>eudicotyledons</taxon>
        <taxon>Gunneridae</taxon>
        <taxon>Pentapetalae</taxon>
        <taxon>rosids</taxon>
        <taxon>malvids</taxon>
        <taxon>Brassicales</taxon>
        <taxon>Brassicaceae</taxon>
        <taxon>Brassiceae</taxon>
        <taxon>Brassica</taxon>
    </lineage>
</organism>
<dbReference type="Proteomes" id="UP000823674">
    <property type="component" value="Chromosome A06"/>
</dbReference>
<protein>
    <recommendedName>
        <fullName evidence="3">Secreted protein</fullName>
    </recommendedName>
</protein>
<gene>
    <name evidence="1" type="primary">A06g504280.1_BraROA</name>
    <name evidence="1" type="ORF">IGI04_023212</name>
</gene>